<dbReference type="PROSITE" id="PS50943">
    <property type="entry name" value="HTH_CROC1"/>
    <property type="match status" value="1"/>
</dbReference>
<dbReference type="SMART" id="SM00530">
    <property type="entry name" value="HTH_XRE"/>
    <property type="match status" value="1"/>
</dbReference>
<dbReference type="Proteomes" id="UP000236311">
    <property type="component" value="Unassembled WGS sequence"/>
</dbReference>
<dbReference type="InterPro" id="IPR001387">
    <property type="entry name" value="Cro/C1-type_HTH"/>
</dbReference>
<gene>
    <name evidence="3" type="ORF">AMURIS_05033</name>
</gene>
<dbReference type="CDD" id="cd00093">
    <property type="entry name" value="HTH_XRE"/>
    <property type="match status" value="1"/>
</dbReference>
<evidence type="ECO:0000313" key="3">
    <source>
        <dbReference type="EMBL" id="SOY32275.1"/>
    </source>
</evidence>
<reference evidence="3 4" key="1">
    <citation type="submission" date="2018-01" db="EMBL/GenBank/DDBJ databases">
        <authorList>
            <person name="Gaut B.S."/>
            <person name="Morton B.R."/>
            <person name="Clegg M.T."/>
            <person name="Duvall M.R."/>
        </authorList>
    </citation>
    <scope>NUCLEOTIDE SEQUENCE [LARGE SCALE GENOMIC DNA]</scope>
    <source>
        <strain evidence="3">GP69</strain>
    </source>
</reference>
<dbReference type="GO" id="GO:0003677">
    <property type="term" value="F:DNA binding"/>
    <property type="evidence" value="ECO:0007669"/>
    <property type="project" value="UniProtKB-KW"/>
</dbReference>
<keyword evidence="1" id="KW-0238">DNA-binding</keyword>
<dbReference type="GO" id="GO:0005829">
    <property type="term" value="C:cytosol"/>
    <property type="evidence" value="ECO:0007669"/>
    <property type="project" value="TreeGrafter"/>
</dbReference>
<organism evidence="3 4">
    <name type="scientific">Acetatifactor muris</name>
    <dbReference type="NCBI Taxonomy" id="879566"/>
    <lineage>
        <taxon>Bacteria</taxon>
        <taxon>Bacillati</taxon>
        <taxon>Bacillota</taxon>
        <taxon>Clostridia</taxon>
        <taxon>Lachnospirales</taxon>
        <taxon>Lachnospiraceae</taxon>
        <taxon>Acetatifactor</taxon>
    </lineage>
</organism>
<dbReference type="InterPro" id="IPR050807">
    <property type="entry name" value="TransReg_Diox_bact_type"/>
</dbReference>
<sequence>MNMWYNGDGGKADRRKEQEAMKQGITIQERLKDLRTERHLKLEELAAVTGISKSALGSYENDELKEISHKNLVELAKFYGVSTDYLLCLTENRNHPGMELTELHLSDSMVELLKSGRINNRLLCEIATHEDFVTLMTDTEIYVDGVATAHFQNFNSLLEVLRGQVLSQYQPVEEDAALKALETMQVQEEDYFCQVTHRTWDAILHAIREAHKDDTDSAPDGSNAMKLIKDAKKAMAVPGSYLDVFTALMCTQLQIRYEKLSEQERTVLKNIMKKTPAYKDSPLSRMKRR</sequence>
<dbReference type="PANTHER" id="PTHR46797:SF1">
    <property type="entry name" value="METHYLPHOSPHONATE SYNTHASE"/>
    <property type="match status" value="1"/>
</dbReference>
<dbReference type="AlphaFoldDB" id="A0A2K4ZP90"/>
<dbReference type="PANTHER" id="PTHR46797">
    <property type="entry name" value="HTH-TYPE TRANSCRIPTIONAL REGULATOR"/>
    <property type="match status" value="1"/>
</dbReference>
<dbReference type="SUPFAM" id="SSF47413">
    <property type="entry name" value="lambda repressor-like DNA-binding domains"/>
    <property type="match status" value="1"/>
</dbReference>
<evidence type="ECO:0000256" key="1">
    <source>
        <dbReference type="ARBA" id="ARBA00023125"/>
    </source>
</evidence>
<dbReference type="Gene3D" id="1.10.260.40">
    <property type="entry name" value="lambda repressor-like DNA-binding domains"/>
    <property type="match status" value="1"/>
</dbReference>
<accession>A0A2K4ZP90</accession>
<dbReference type="Pfam" id="PF01381">
    <property type="entry name" value="HTH_3"/>
    <property type="match status" value="1"/>
</dbReference>
<keyword evidence="4" id="KW-1185">Reference proteome</keyword>
<name>A0A2K4ZP90_9FIRM</name>
<dbReference type="InterPro" id="IPR010982">
    <property type="entry name" value="Lambda_DNA-bd_dom_sf"/>
</dbReference>
<protein>
    <submittedName>
        <fullName evidence="3">Helix-turn-helix protein</fullName>
    </submittedName>
</protein>
<evidence type="ECO:0000259" key="2">
    <source>
        <dbReference type="PROSITE" id="PS50943"/>
    </source>
</evidence>
<dbReference type="GO" id="GO:0003700">
    <property type="term" value="F:DNA-binding transcription factor activity"/>
    <property type="evidence" value="ECO:0007669"/>
    <property type="project" value="TreeGrafter"/>
</dbReference>
<evidence type="ECO:0000313" key="4">
    <source>
        <dbReference type="Proteomes" id="UP000236311"/>
    </source>
</evidence>
<feature type="domain" description="HTH cro/C1-type" evidence="2">
    <location>
        <begin position="31"/>
        <end position="86"/>
    </location>
</feature>
<proteinExistence type="predicted"/>
<dbReference type="EMBL" id="OFSM01000044">
    <property type="protein sequence ID" value="SOY32275.1"/>
    <property type="molecule type" value="Genomic_DNA"/>
</dbReference>